<keyword evidence="6 7" id="KW-0472">Membrane</keyword>
<gene>
    <name evidence="8" type="ORF">KC207_11060</name>
</gene>
<dbReference type="PANTHER" id="PTHR33884:SF3">
    <property type="entry name" value="UPF0410 PROTEIN YMGE"/>
    <property type="match status" value="1"/>
</dbReference>
<dbReference type="Pfam" id="PF04226">
    <property type="entry name" value="Transgly_assoc"/>
    <property type="match status" value="1"/>
</dbReference>
<keyword evidence="5 7" id="KW-1133">Transmembrane helix</keyword>
<name>A0A941D848_9MICO</name>
<evidence type="ECO:0000256" key="7">
    <source>
        <dbReference type="SAM" id="Phobius"/>
    </source>
</evidence>
<sequence length="101" mass="10451">MSPGQHARGRSATVSIIGSIIAGIIVGVLARVVLPGRQNISVIMTIVLGILGAVIGWFLAAGIGVESTGGVDWIRWLISIVVAAVLIVGYERFTASRGATR</sequence>
<dbReference type="EMBL" id="JAGSNF010000015">
    <property type="protein sequence ID" value="MBR7743829.1"/>
    <property type="molecule type" value="Genomic_DNA"/>
</dbReference>
<organism evidence="8 9">
    <name type="scientific">Phycicoccus avicenniae</name>
    <dbReference type="NCBI Taxonomy" id="2828860"/>
    <lineage>
        <taxon>Bacteria</taxon>
        <taxon>Bacillati</taxon>
        <taxon>Actinomycetota</taxon>
        <taxon>Actinomycetes</taxon>
        <taxon>Micrococcales</taxon>
        <taxon>Intrasporangiaceae</taxon>
        <taxon>Phycicoccus</taxon>
    </lineage>
</organism>
<comment type="subcellular location">
    <subcellularLocation>
        <location evidence="1">Cell membrane</location>
        <topology evidence="1">Multi-pass membrane protein</topology>
    </subcellularLocation>
</comment>
<keyword evidence="9" id="KW-1185">Reference proteome</keyword>
<feature type="transmembrane region" description="Helical" evidence="7">
    <location>
        <begin position="12"/>
        <end position="34"/>
    </location>
</feature>
<keyword evidence="3" id="KW-1003">Cell membrane</keyword>
<dbReference type="AlphaFoldDB" id="A0A941D848"/>
<feature type="transmembrane region" description="Helical" evidence="7">
    <location>
        <begin position="73"/>
        <end position="93"/>
    </location>
</feature>
<reference evidence="8" key="1">
    <citation type="submission" date="2021-04" db="EMBL/GenBank/DDBJ databases">
        <title>Phycicoccus avicenniae sp. nov., a novel endophytic actinomycetes isolated from branch of Avicennia mariana.</title>
        <authorList>
            <person name="Tuo L."/>
        </authorList>
    </citation>
    <scope>NUCLEOTIDE SEQUENCE</scope>
    <source>
        <strain evidence="8">BSK3Z-2</strain>
    </source>
</reference>
<proteinExistence type="inferred from homology"/>
<dbReference type="GO" id="GO:0005886">
    <property type="term" value="C:plasma membrane"/>
    <property type="evidence" value="ECO:0007669"/>
    <property type="project" value="UniProtKB-SubCell"/>
</dbReference>
<accession>A0A941D848</accession>
<evidence type="ECO:0000313" key="9">
    <source>
        <dbReference type="Proteomes" id="UP000677016"/>
    </source>
</evidence>
<dbReference type="PANTHER" id="PTHR33884">
    <property type="entry name" value="UPF0410 PROTEIN YMGE"/>
    <property type="match status" value="1"/>
</dbReference>
<evidence type="ECO:0000313" key="8">
    <source>
        <dbReference type="EMBL" id="MBR7743829.1"/>
    </source>
</evidence>
<evidence type="ECO:0000256" key="1">
    <source>
        <dbReference type="ARBA" id="ARBA00004651"/>
    </source>
</evidence>
<evidence type="ECO:0000256" key="5">
    <source>
        <dbReference type="ARBA" id="ARBA00022989"/>
    </source>
</evidence>
<dbReference type="Proteomes" id="UP000677016">
    <property type="component" value="Unassembled WGS sequence"/>
</dbReference>
<comment type="caution">
    <text evidence="8">The sequence shown here is derived from an EMBL/GenBank/DDBJ whole genome shotgun (WGS) entry which is preliminary data.</text>
</comment>
<protein>
    <submittedName>
        <fullName evidence="8">GlsB/YeaQ/YmgE family stress response membrane protein</fullName>
    </submittedName>
</protein>
<evidence type="ECO:0000256" key="3">
    <source>
        <dbReference type="ARBA" id="ARBA00022475"/>
    </source>
</evidence>
<keyword evidence="4 7" id="KW-0812">Transmembrane</keyword>
<evidence type="ECO:0000256" key="4">
    <source>
        <dbReference type="ARBA" id="ARBA00022692"/>
    </source>
</evidence>
<feature type="transmembrane region" description="Helical" evidence="7">
    <location>
        <begin position="41"/>
        <end position="61"/>
    </location>
</feature>
<evidence type="ECO:0000256" key="2">
    <source>
        <dbReference type="ARBA" id="ARBA00011006"/>
    </source>
</evidence>
<dbReference type="InterPro" id="IPR007341">
    <property type="entry name" value="Transgly_assoc"/>
</dbReference>
<evidence type="ECO:0000256" key="6">
    <source>
        <dbReference type="ARBA" id="ARBA00023136"/>
    </source>
</evidence>
<comment type="similarity">
    <text evidence="2">Belongs to the UPF0410 family.</text>
</comment>